<organism evidence="2 3">
    <name type="scientific">Petrotoga mexicana DSM 14811</name>
    <dbReference type="NCBI Taxonomy" id="1122954"/>
    <lineage>
        <taxon>Bacteria</taxon>
        <taxon>Thermotogati</taxon>
        <taxon>Thermotogota</taxon>
        <taxon>Thermotogae</taxon>
        <taxon>Petrotogales</taxon>
        <taxon>Petrotogaceae</taxon>
        <taxon>Petrotoga</taxon>
    </lineage>
</organism>
<keyword evidence="2" id="KW-0489">Methyltransferase</keyword>
<keyword evidence="3" id="KW-1185">Reference proteome</keyword>
<dbReference type="SUPFAM" id="SSF53335">
    <property type="entry name" value="S-adenosyl-L-methionine-dependent methyltransferases"/>
    <property type="match status" value="1"/>
</dbReference>
<dbReference type="PANTHER" id="PTHR47739:SF1">
    <property type="entry name" value="TRNA1(VAL) (ADENINE(37)-N6)-METHYLTRANSFERASE"/>
    <property type="match status" value="1"/>
</dbReference>
<dbReference type="InterPro" id="IPR050210">
    <property type="entry name" value="tRNA_Adenine-N(6)_MTase"/>
</dbReference>
<evidence type="ECO:0000313" key="2">
    <source>
        <dbReference type="EMBL" id="PNR98809.1"/>
    </source>
</evidence>
<accession>A0A2K1P7Q0</accession>
<dbReference type="Proteomes" id="UP000236604">
    <property type="component" value="Unassembled WGS sequence"/>
</dbReference>
<dbReference type="PANTHER" id="PTHR47739">
    <property type="entry name" value="TRNA1(VAL) (ADENINE(37)-N6)-METHYLTRANSFERASE"/>
    <property type="match status" value="1"/>
</dbReference>
<dbReference type="GO" id="GO:0008168">
    <property type="term" value="F:methyltransferase activity"/>
    <property type="evidence" value="ECO:0007669"/>
    <property type="project" value="UniProtKB-KW"/>
</dbReference>
<reference evidence="2 3" key="1">
    <citation type="submission" date="2013-12" db="EMBL/GenBank/DDBJ databases">
        <title>Comparative genomics of Petrotoga isolates.</title>
        <authorList>
            <person name="Nesbo C.L."/>
            <person name="Charchuk R."/>
            <person name="Chow K."/>
        </authorList>
    </citation>
    <scope>NUCLEOTIDE SEQUENCE [LARGE SCALE GENOMIC DNA]</scope>
    <source>
        <strain evidence="2 3">DSM 14811</strain>
    </source>
</reference>
<keyword evidence="2" id="KW-0808">Transferase</keyword>
<dbReference type="EMBL" id="AZRN01000032">
    <property type="protein sequence ID" value="PNR98809.1"/>
    <property type="molecule type" value="Genomic_DNA"/>
</dbReference>
<protein>
    <submittedName>
        <fullName evidence="2">O-methyltransferase</fullName>
    </submittedName>
</protein>
<dbReference type="Pfam" id="PF13847">
    <property type="entry name" value="Methyltransf_31"/>
    <property type="match status" value="1"/>
</dbReference>
<dbReference type="GO" id="GO:0032259">
    <property type="term" value="P:methylation"/>
    <property type="evidence" value="ECO:0007669"/>
    <property type="project" value="UniProtKB-KW"/>
</dbReference>
<evidence type="ECO:0000313" key="3">
    <source>
        <dbReference type="Proteomes" id="UP000236604"/>
    </source>
</evidence>
<dbReference type="InterPro" id="IPR029063">
    <property type="entry name" value="SAM-dependent_MTases_sf"/>
</dbReference>
<proteinExistence type="predicted"/>
<evidence type="ECO:0000259" key="1">
    <source>
        <dbReference type="Pfam" id="PF13847"/>
    </source>
</evidence>
<name>A0A2K1P7Q0_9BACT</name>
<dbReference type="CDD" id="cd02440">
    <property type="entry name" value="AdoMet_MTases"/>
    <property type="match status" value="1"/>
</dbReference>
<dbReference type="RefSeq" id="WP_103077433.1">
    <property type="nucleotide sequence ID" value="NZ_AZRN01000032.1"/>
</dbReference>
<sequence>MDTTTKIHQIDQIYRSLKLKTPNKHHLPTHASVLLLATHPAKDNSTIVELGSGIGHVSLVIGKMLPNSKIIGIEIQKELYEYSLQNKETNEINNVEFLNTEVKNVKNHFDTESIDYIISNPPHYFDGLKSQISDRKIARSAEDLKVLEDFIYASKYLLKNKGLGCFIIHPYVLSDVLIILEKNNLEPQHIYIAYGNKEKDAQLISLTFRKNGGRNLLIHPPIFFSEWSRERS</sequence>
<feature type="domain" description="Methyltransferase" evidence="1">
    <location>
        <begin position="42"/>
        <end position="148"/>
    </location>
</feature>
<dbReference type="Gene3D" id="3.40.50.150">
    <property type="entry name" value="Vaccinia Virus protein VP39"/>
    <property type="match status" value="1"/>
</dbReference>
<comment type="caution">
    <text evidence="2">The sequence shown here is derived from an EMBL/GenBank/DDBJ whole genome shotgun (WGS) entry which is preliminary data.</text>
</comment>
<dbReference type="AlphaFoldDB" id="A0A2K1P7Q0"/>
<dbReference type="InterPro" id="IPR025714">
    <property type="entry name" value="Methyltranfer_dom"/>
</dbReference>
<gene>
    <name evidence="2" type="ORF">X927_07580</name>
</gene>